<sequence length="136" mass="16492">MKVDFYCKNCELDQTLSAARCRNGSVKWFRARCGCGKKLIRRITDKSNDPYYYESRNVKMDREKHRRDLIQPGQEGFRTYYPEAQRKLEEAEEKLYKEEARKERERDTLYKKHKHDDKELVKKVIKKEMEIEYGGN</sequence>
<reference evidence="2" key="1">
    <citation type="journal article" date="2015" name="Nature">
        <title>Complex archaea that bridge the gap between prokaryotes and eukaryotes.</title>
        <authorList>
            <person name="Spang A."/>
            <person name="Saw J.H."/>
            <person name="Jorgensen S.L."/>
            <person name="Zaremba-Niedzwiedzka K."/>
            <person name="Martijn J."/>
            <person name="Lind A.E."/>
            <person name="van Eijk R."/>
            <person name="Schleper C."/>
            <person name="Guy L."/>
            <person name="Ettema T.J."/>
        </authorList>
    </citation>
    <scope>NUCLEOTIDE SEQUENCE</scope>
</reference>
<keyword evidence="1" id="KW-0175">Coiled coil</keyword>
<feature type="coiled-coil region" evidence="1">
    <location>
        <begin position="81"/>
        <end position="108"/>
    </location>
</feature>
<gene>
    <name evidence="2" type="ORF">LCGC14_2818690</name>
</gene>
<dbReference type="EMBL" id="LAZR01053358">
    <property type="protein sequence ID" value="KKK80918.1"/>
    <property type="molecule type" value="Genomic_DNA"/>
</dbReference>
<organism evidence="2">
    <name type="scientific">marine sediment metagenome</name>
    <dbReference type="NCBI Taxonomy" id="412755"/>
    <lineage>
        <taxon>unclassified sequences</taxon>
        <taxon>metagenomes</taxon>
        <taxon>ecological metagenomes</taxon>
    </lineage>
</organism>
<accession>A0A0F8YHR9</accession>
<protein>
    <submittedName>
        <fullName evidence="2">Uncharacterized protein</fullName>
    </submittedName>
</protein>
<name>A0A0F8YHR9_9ZZZZ</name>
<evidence type="ECO:0000256" key="1">
    <source>
        <dbReference type="SAM" id="Coils"/>
    </source>
</evidence>
<dbReference type="AlphaFoldDB" id="A0A0F8YHR9"/>
<proteinExistence type="predicted"/>
<comment type="caution">
    <text evidence="2">The sequence shown here is derived from an EMBL/GenBank/DDBJ whole genome shotgun (WGS) entry which is preliminary data.</text>
</comment>
<evidence type="ECO:0000313" key="2">
    <source>
        <dbReference type="EMBL" id="KKK80918.1"/>
    </source>
</evidence>